<evidence type="ECO:0000313" key="2">
    <source>
        <dbReference type="Proteomes" id="UP000284202"/>
    </source>
</evidence>
<sequence>MAIPPVSGSESAAVTSNDEAAFDVAVQNAQENQGSEMTPELEDMMIEGAITIGGQMIIMPRANDILNEAMSDE</sequence>
<gene>
    <name evidence="1" type="ORF">D3P04_02355</name>
</gene>
<dbReference type="EMBL" id="QZCG01000001">
    <property type="protein sequence ID" value="RJE89488.1"/>
    <property type="molecule type" value="Genomic_DNA"/>
</dbReference>
<dbReference type="OrthoDB" id="6184128at2"/>
<keyword evidence="2" id="KW-1185">Reference proteome</keyword>
<dbReference type="RefSeq" id="WP_119745477.1">
    <property type="nucleotide sequence ID" value="NZ_QZCG01000001.1"/>
</dbReference>
<proteinExistence type="predicted"/>
<accession>A0A418T8D4</accession>
<dbReference type="Proteomes" id="UP000284202">
    <property type="component" value="Unassembled WGS sequence"/>
</dbReference>
<protein>
    <submittedName>
        <fullName evidence="1">Uncharacterized protein</fullName>
    </submittedName>
</protein>
<name>A0A418T8D4_9RHOB</name>
<dbReference type="AlphaFoldDB" id="A0A418T8D4"/>
<organism evidence="1 2">
    <name type="scientific">Paracoccus onubensis</name>
    <dbReference type="NCBI Taxonomy" id="1675788"/>
    <lineage>
        <taxon>Bacteria</taxon>
        <taxon>Pseudomonadati</taxon>
        <taxon>Pseudomonadota</taxon>
        <taxon>Alphaproteobacteria</taxon>
        <taxon>Rhodobacterales</taxon>
        <taxon>Paracoccaceae</taxon>
        <taxon>Paracoccus</taxon>
    </lineage>
</organism>
<reference evidence="2" key="1">
    <citation type="submission" date="2018-09" db="EMBL/GenBank/DDBJ databases">
        <title>Acidovorax cavernicola nov. sp. isolated from Gruta de las Maravillas (Aracena, Spain).</title>
        <authorList>
            <person name="Jurado V."/>
            <person name="Gutierrez-Patricio S."/>
            <person name="Gonzalez-Pimentel J.L."/>
            <person name="Miller A.Z."/>
            <person name="Laiz L."/>
            <person name="Saiz-Jimenez C."/>
        </authorList>
    </citation>
    <scope>NUCLEOTIDE SEQUENCE [LARGE SCALE GENOMIC DNA]</scope>
    <source>
        <strain evidence="2">1011MAR3C25</strain>
    </source>
</reference>
<evidence type="ECO:0000313" key="1">
    <source>
        <dbReference type="EMBL" id="RJE89488.1"/>
    </source>
</evidence>
<comment type="caution">
    <text evidence="1">The sequence shown here is derived from an EMBL/GenBank/DDBJ whole genome shotgun (WGS) entry which is preliminary data.</text>
</comment>